<protein>
    <recommendedName>
        <fullName evidence="4">SRP54-type proteins GTP-binding domain-containing protein</fullName>
    </recommendedName>
</protein>
<evidence type="ECO:0000256" key="3">
    <source>
        <dbReference type="ARBA" id="ARBA00023134"/>
    </source>
</evidence>
<dbReference type="InterPro" id="IPR029055">
    <property type="entry name" value="Ntn_hydrolases_N"/>
</dbReference>
<keyword evidence="3" id="KW-0342">GTP-binding</keyword>
<sequence length="221" mass="24601">MALRWMHVNVLLDKDLDVQLDSLRENLFLVDKEATELRSELQLLEKQSVLSYECAEYINLFEKGYEKDPAIVAKEAIQEATRSGKYMVLVDTAGRMQVCYLNLHIAQISLKASVKITCNLCGVSCTSEGEAIIRGTLARDVAAVMEYKGLKLQEAVDWVVKNRLDGQAGMIVVSNEGEVAYGFNSNAMFRGVSLKTGSWRWAFGSKHVTAPNSQCIWVCPA</sequence>
<dbReference type="EMBL" id="JBBNAE010000003">
    <property type="protein sequence ID" value="KAK9138739.1"/>
    <property type="molecule type" value="Genomic_DNA"/>
</dbReference>
<dbReference type="GO" id="GO:0006614">
    <property type="term" value="P:SRP-dependent cotranslational protein targeting to membrane"/>
    <property type="evidence" value="ECO:0007669"/>
    <property type="project" value="InterPro"/>
</dbReference>
<dbReference type="PANTHER" id="PTHR10188">
    <property type="entry name" value="L-ASPARAGINASE"/>
    <property type="match status" value="1"/>
</dbReference>
<keyword evidence="2" id="KW-0547">Nucleotide-binding</keyword>
<comment type="caution">
    <text evidence="5">The sequence shown here is derived from an EMBL/GenBank/DDBJ whole genome shotgun (WGS) entry which is preliminary data.</text>
</comment>
<dbReference type="PANTHER" id="PTHR10188:SF13">
    <property type="entry name" value="ISOASPARTYL PEPTIDASE_L-ASPARAGINASE 2-RELATED"/>
    <property type="match status" value="1"/>
</dbReference>
<dbReference type="InterPro" id="IPR000897">
    <property type="entry name" value="SRP54_GTPase_dom"/>
</dbReference>
<feature type="domain" description="SRP54-type proteins GTP-binding" evidence="4">
    <location>
        <begin position="58"/>
        <end position="98"/>
    </location>
</feature>
<evidence type="ECO:0000313" key="6">
    <source>
        <dbReference type="Proteomes" id="UP001417504"/>
    </source>
</evidence>
<dbReference type="InterPro" id="IPR027417">
    <property type="entry name" value="P-loop_NTPase"/>
</dbReference>
<reference evidence="5 6" key="1">
    <citation type="submission" date="2024-01" db="EMBL/GenBank/DDBJ databases">
        <title>Genome assemblies of Stephania.</title>
        <authorList>
            <person name="Yang L."/>
        </authorList>
    </citation>
    <scope>NUCLEOTIDE SEQUENCE [LARGE SCALE GENOMIC DNA]</scope>
    <source>
        <strain evidence="5">QJT</strain>
        <tissue evidence="5">Leaf</tissue>
    </source>
</reference>
<name>A0AAP0JRY5_9MAGN</name>
<dbReference type="Gene3D" id="3.40.50.300">
    <property type="entry name" value="P-loop containing nucleotide triphosphate hydrolases"/>
    <property type="match status" value="1"/>
</dbReference>
<organism evidence="5 6">
    <name type="scientific">Stephania japonica</name>
    <dbReference type="NCBI Taxonomy" id="461633"/>
    <lineage>
        <taxon>Eukaryota</taxon>
        <taxon>Viridiplantae</taxon>
        <taxon>Streptophyta</taxon>
        <taxon>Embryophyta</taxon>
        <taxon>Tracheophyta</taxon>
        <taxon>Spermatophyta</taxon>
        <taxon>Magnoliopsida</taxon>
        <taxon>Ranunculales</taxon>
        <taxon>Menispermaceae</taxon>
        <taxon>Menispermoideae</taxon>
        <taxon>Cissampelideae</taxon>
        <taxon>Stephania</taxon>
    </lineage>
</organism>
<proteinExistence type="predicted"/>
<dbReference type="Pfam" id="PF00448">
    <property type="entry name" value="SRP54"/>
    <property type="match status" value="1"/>
</dbReference>
<evidence type="ECO:0000256" key="1">
    <source>
        <dbReference type="ARBA" id="ARBA00011601"/>
    </source>
</evidence>
<dbReference type="Pfam" id="PF01112">
    <property type="entry name" value="Asparaginase_2"/>
    <property type="match status" value="1"/>
</dbReference>
<dbReference type="InterPro" id="IPR000246">
    <property type="entry name" value="Peptidase_T2"/>
</dbReference>
<dbReference type="GO" id="GO:0005525">
    <property type="term" value="F:GTP binding"/>
    <property type="evidence" value="ECO:0007669"/>
    <property type="project" value="UniProtKB-KW"/>
</dbReference>
<accession>A0AAP0JRY5</accession>
<dbReference type="AlphaFoldDB" id="A0AAP0JRY5"/>
<dbReference type="SUPFAM" id="SSF56235">
    <property type="entry name" value="N-terminal nucleophile aminohydrolases (Ntn hydrolases)"/>
    <property type="match status" value="1"/>
</dbReference>
<evidence type="ECO:0000259" key="4">
    <source>
        <dbReference type="Pfam" id="PF00448"/>
    </source>
</evidence>
<evidence type="ECO:0000256" key="2">
    <source>
        <dbReference type="ARBA" id="ARBA00022741"/>
    </source>
</evidence>
<keyword evidence="6" id="KW-1185">Reference proteome</keyword>
<comment type="subunit">
    <text evidence="1">Heterotetramer of two alpha and two beta chains arranged as a dimer of alpha/beta heterodimers.</text>
</comment>
<dbReference type="Gene3D" id="3.60.20.30">
    <property type="entry name" value="(Glycosyl)asparaginase"/>
    <property type="match status" value="1"/>
</dbReference>
<dbReference type="Proteomes" id="UP001417504">
    <property type="component" value="Unassembled WGS sequence"/>
</dbReference>
<dbReference type="GO" id="GO:0016787">
    <property type="term" value="F:hydrolase activity"/>
    <property type="evidence" value="ECO:0007669"/>
    <property type="project" value="InterPro"/>
</dbReference>
<evidence type="ECO:0000313" key="5">
    <source>
        <dbReference type="EMBL" id="KAK9138739.1"/>
    </source>
</evidence>
<gene>
    <name evidence="5" type="ORF">Sjap_009333</name>
</gene>